<keyword evidence="8" id="KW-1185">Reference proteome</keyword>
<keyword evidence="3 6" id="KW-0812">Transmembrane</keyword>
<organism evidence="7 8">
    <name type="scientific">Acidiferrobacter thiooxydans</name>
    <dbReference type="NCBI Taxonomy" id="163359"/>
    <lineage>
        <taxon>Bacteria</taxon>
        <taxon>Pseudomonadati</taxon>
        <taxon>Pseudomonadota</taxon>
        <taxon>Gammaproteobacteria</taxon>
        <taxon>Acidiferrobacterales</taxon>
        <taxon>Acidiferrobacteraceae</taxon>
        <taxon>Acidiferrobacter</taxon>
    </lineage>
</organism>
<keyword evidence="5 6" id="KW-0472">Membrane</keyword>
<feature type="transmembrane region" description="Helical" evidence="6">
    <location>
        <begin position="57"/>
        <end position="73"/>
    </location>
</feature>
<comment type="subcellular location">
    <subcellularLocation>
        <location evidence="1">Cell membrane</location>
        <topology evidence="1">Multi-pass membrane protein</topology>
    </subcellularLocation>
</comment>
<feature type="transmembrane region" description="Helical" evidence="6">
    <location>
        <begin position="271"/>
        <end position="294"/>
    </location>
</feature>
<comment type="caution">
    <text evidence="7">The sequence shown here is derived from an EMBL/GenBank/DDBJ whole genome shotgun (WGS) entry which is preliminary data.</text>
</comment>
<evidence type="ECO:0000256" key="2">
    <source>
        <dbReference type="ARBA" id="ARBA00022475"/>
    </source>
</evidence>
<evidence type="ECO:0000256" key="4">
    <source>
        <dbReference type="ARBA" id="ARBA00022989"/>
    </source>
</evidence>
<name>A0A368HLL5_9GAMM</name>
<keyword evidence="4 6" id="KW-1133">Transmembrane helix</keyword>
<feature type="transmembrane region" description="Helical" evidence="6">
    <location>
        <begin position="229"/>
        <end position="247"/>
    </location>
</feature>
<dbReference type="Proteomes" id="UP000253250">
    <property type="component" value="Unassembled WGS sequence"/>
</dbReference>
<protein>
    <recommendedName>
        <fullName evidence="9">Cytochrome c oxidase assembly protein</fullName>
    </recommendedName>
</protein>
<gene>
    <name evidence="7" type="ORF">C4900_05525</name>
</gene>
<dbReference type="OrthoDB" id="9151033at2"/>
<evidence type="ECO:0008006" key="9">
    <source>
        <dbReference type="Google" id="ProtNLM"/>
    </source>
</evidence>
<proteinExistence type="predicted"/>
<feature type="transmembrane region" description="Helical" evidence="6">
    <location>
        <begin position="159"/>
        <end position="177"/>
    </location>
</feature>
<feature type="transmembrane region" description="Helical" evidence="6">
    <location>
        <begin position="85"/>
        <end position="105"/>
    </location>
</feature>
<evidence type="ECO:0000256" key="1">
    <source>
        <dbReference type="ARBA" id="ARBA00004651"/>
    </source>
</evidence>
<dbReference type="EMBL" id="PSYR01000001">
    <property type="protein sequence ID" value="RCN59180.1"/>
    <property type="molecule type" value="Genomic_DNA"/>
</dbReference>
<dbReference type="GO" id="GO:0005886">
    <property type="term" value="C:plasma membrane"/>
    <property type="evidence" value="ECO:0007669"/>
    <property type="project" value="UniProtKB-SubCell"/>
</dbReference>
<evidence type="ECO:0000256" key="3">
    <source>
        <dbReference type="ARBA" id="ARBA00022692"/>
    </source>
</evidence>
<sequence length="321" mass="35833">MSGMGTMAGEDRNGLARRWRLVAPLGLLWAGVYYAGYRAAGVDAATWRFWAADLNPLPWLAALAVLRLYFGHYDRYRSRSSDAPLWSAGQVWSFVSGVLLALALWESPLNGFVGRSMTLYTVKLMGEFEFAAPLIVLGIPFSLVDSVRLKGPWWSVLRVLHRPLVTTVALAIVLVLWDMTDQMALGLRNVLVFGLLPGVYLALGMIVWMQSLRALPAFPNLQNHLRKGLYVWAMEFAMMVMGTMWFWSAMKSMNPSTGTPLLWGMSRVTDVHIAGAVMTGLSLPTMCLVSWHFWQWISGVVGVSESEEYGDYSRSAGRQEL</sequence>
<feature type="transmembrane region" description="Helical" evidence="6">
    <location>
        <begin position="130"/>
        <end position="147"/>
    </location>
</feature>
<evidence type="ECO:0000256" key="6">
    <source>
        <dbReference type="SAM" id="Phobius"/>
    </source>
</evidence>
<feature type="transmembrane region" description="Helical" evidence="6">
    <location>
        <begin position="21"/>
        <end position="37"/>
    </location>
</feature>
<dbReference type="AlphaFoldDB" id="A0A368HLL5"/>
<feature type="transmembrane region" description="Helical" evidence="6">
    <location>
        <begin position="189"/>
        <end position="208"/>
    </location>
</feature>
<evidence type="ECO:0000313" key="8">
    <source>
        <dbReference type="Proteomes" id="UP000253250"/>
    </source>
</evidence>
<evidence type="ECO:0000256" key="5">
    <source>
        <dbReference type="ARBA" id="ARBA00023136"/>
    </source>
</evidence>
<reference evidence="7 8" key="1">
    <citation type="submission" date="2018-02" db="EMBL/GenBank/DDBJ databases">
        <title>Insights into the biology of acidophilic members of the Acidiferrobacteraceae family derived from comparative genomic analyses.</title>
        <authorList>
            <person name="Issotta F."/>
            <person name="Thyssen C."/>
            <person name="Mena C."/>
            <person name="Moya A."/>
            <person name="Bellenberg S."/>
            <person name="Sproer C."/>
            <person name="Covarrubias P.C."/>
            <person name="Sand W."/>
            <person name="Quatrini R."/>
            <person name="Vera M."/>
        </authorList>
    </citation>
    <scope>NUCLEOTIDE SEQUENCE [LARGE SCALE GENOMIC DNA]</scope>
    <source>
        <strain evidence="8">m-1</strain>
    </source>
</reference>
<keyword evidence="2" id="KW-1003">Cell membrane</keyword>
<dbReference type="Pfam" id="PF09678">
    <property type="entry name" value="Caa3_CtaG"/>
    <property type="match status" value="1"/>
</dbReference>
<accession>A0A368HLL5</accession>
<dbReference type="InterPro" id="IPR019108">
    <property type="entry name" value="Caa3_assmbl_CtaG-rel"/>
</dbReference>
<evidence type="ECO:0000313" key="7">
    <source>
        <dbReference type="EMBL" id="RCN59180.1"/>
    </source>
</evidence>